<dbReference type="Proteomes" id="UP000193411">
    <property type="component" value="Unassembled WGS sequence"/>
</dbReference>
<dbReference type="AlphaFoldDB" id="A0A1Y2HR93"/>
<dbReference type="InterPro" id="IPR031658">
    <property type="entry name" value="Cyclin_C_2"/>
</dbReference>
<dbReference type="CDD" id="cd20524">
    <property type="entry name" value="CYCLIN_CCNH_rpt1"/>
    <property type="match status" value="1"/>
</dbReference>
<comment type="caution">
    <text evidence="5">The sequence shown here is derived from an EMBL/GenBank/DDBJ whole genome shotgun (WGS) entry which is preliminary data.</text>
</comment>
<feature type="domain" description="Cyclin-like" evidence="4">
    <location>
        <begin position="106"/>
        <end position="188"/>
    </location>
</feature>
<dbReference type="Pfam" id="PF00134">
    <property type="entry name" value="Cyclin_N"/>
    <property type="match status" value="1"/>
</dbReference>
<evidence type="ECO:0000313" key="6">
    <source>
        <dbReference type="Proteomes" id="UP000193411"/>
    </source>
</evidence>
<evidence type="ECO:0000256" key="1">
    <source>
        <dbReference type="ARBA" id="ARBA00023127"/>
    </source>
</evidence>
<feature type="region of interest" description="Disordered" evidence="3">
    <location>
        <begin position="1"/>
        <end position="28"/>
    </location>
</feature>
<comment type="similarity">
    <text evidence="2">Belongs to the cyclin family.</text>
</comment>
<evidence type="ECO:0000259" key="4">
    <source>
        <dbReference type="SMART" id="SM00385"/>
    </source>
</evidence>
<proteinExistence type="inferred from homology"/>
<dbReference type="Pfam" id="PF16899">
    <property type="entry name" value="Cyclin_C_2"/>
    <property type="match status" value="1"/>
</dbReference>
<dbReference type="STRING" id="765915.A0A1Y2HR93"/>
<evidence type="ECO:0000256" key="3">
    <source>
        <dbReference type="SAM" id="MobiDB-lite"/>
    </source>
</evidence>
<protein>
    <submittedName>
        <fullName evidence="5">Cyclin-like protein</fullName>
    </submittedName>
</protein>
<dbReference type="SMART" id="SM00385">
    <property type="entry name" value="CYCLIN"/>
    <property type="match status" value="1"/>
</dbReference>
<dbReference type="InterPro" id="IPR006671">
    <property type="entry name" value="Cyclin_N"/>
</dbReference>
<reference evidence="5 6" key="1">
    <citation type="submission" date="2016-07" db="EMBL/GenBank/DDBJ databases">
        <title>Pervasive Adenine N6-methylation of Active Genes in Fungi.</title>
        <authorList>
            <consortium name="DOE Joint Genome Institute"/>
            <person name="Mondo S.J."/>
            <person name="Dannebaum R.O."/>
            <person name="Kuo R.C."/>
            <person name="Labutti K."/>
            <person name="Haridas S."/>
            <person name="Kuo A."/>
            <person name="Salamov A."/>
            <person name="Ahrendt S.R."/>
            <person name="Lipzen A."/>
            <person name="Sullivan W."/>
            <person name="Andreopoulos W.B."/>
            <person name="Clum A."/>
            <person name="Lindquist E."/>
            <person name="Daum C."/>
            <person name="Ramamoorthy G.K."/>
            <person name="Gryganskyi A."/>
            <person name="Culley D."/>
            <person name="Magnuson J.K."/>
            <person name="James T.Y."/>
            <person name="O'Malley M.A."/>
            <person name="Stajich J.E."/>
            <person name="Spatafora J.W."/>
            <person name="Visel A."/>
            <person name="Grigoriev I.V."/>
        </authorList>
    </citation>
    <scope>NUCLEOTIDE SEQUENCE [LARGE SCALE GENOMIC DNA]</scope>
    <source>
        <strain evidence="5 6">PL171</strain>
    </source>
</reference>
<dbReference type="InterPro" id="IPR013763">
    <property type="entry name" value="Cyclin-like_dom"/>
</dbReference>
<feature type="region of interest" description="Disordered" evidence="3">
    <location>
        <begin position="326"/>
        <end position="422"/>
    </location>
</feature>
<dbReference type="GO" id="GO:0006357">
    <property type="term" value="P:regulation of transcription by RNA polymerase II"/>
    <property type="evidence" value="ECO:0007669"/>
    <property type="project" value="InterPro"/>
</dbReference>
<dbReference type="SUPFAM" id="SSF47954">
    <property type="entry name" value="Cyclin-like"/>
    <property type="match status" value="2"/>
</dbReference>
<dbReference type="GO" id="GO:0016538">
    <property type="term" value="F:cyclin-dependent protein serine/threonine kinase regulator activity"/>
    <property type="evidence" value="ECO:0007669"/>
    <property type="project" value="InterPro"/>
</dbReference>
<dbReference type="InterPro" id="IPR043198">
    <property type="entry name" value="Cyclin/Ssn8"/>
</dbReference>
<feature type="compositionally biased region" description="Basic and acidic residues" evidence="3">
    <location>
        <begin position="349"/>
        <end position="371"/>
    </location>
</feature>
<dbReference type="Gene3D" id="1.10.472.10">
    <property type="entry name" value="Cyclin-like"/>
    <property type="match status" value="2"/>
</dbReference>
<gene>
    <name evidence="5" type="ORF">BCR44DRAFT_1512113</name>
</gene>
<dbReference type="EMBL" id="MCFL01000014">
    <property type="protein sequence ID" value="ORZ37115.1"/>
    <property type="molecule type" value="Genomic_DNA"/>
</dbReference>
<keyword evidence="6" id="KW-1185">Reference proteome</keyword>
<organism evidence="5 6">
    <name type="scientific">Catenaria anguillulae PL171</name>
    <dbReference type="NCBI Taxonomy" id="765915"/>
    <lineage>
        <taxon>Eukaryota</taxon>
        <taxon>Fungi</taxon>
        <taxon>Fungi incertae sedis</taxon>
        <taxon>Blastocladiomycota</taxon>
        <taxon>Blastocladiomycetes</taxon>
        <taxon>Blastocladiales</taxon>
        <taxon>Catenariaceae</taxon>
        <taxon>Catenaria</taxon>
    </lineage>
</organism>
<dbReference type="OrthoDB" id="340962at2759"/>
<feature type="compositionally biased region" description="Low complexity" evidence="3">
    <location>
        <begin position="402"/>
        <end position="416"/>
    </location>
</feature>
<dbReference type="PANTHER" id="PTHR10026">
    <property type="entry name" value="CYCLIN"/>
    <property type="match status" value="1"/>
</dbReference>
<keyword evidence="1 2" id="KW-0195">Cyclin</keyword>
<evidence type="ECO:0000313" key="5">
    <source>
        <dbReference type="EMBL" id="ORZ37115.1"/>
    </source>
</evidence>
<accession>A0A1Y2HR93</accession>
<sequence>MTAPKSSTAAAGGLLPDHPSSAATAQQEEDTVPALFELTSQFRHWRFSKSDLAAIRKETNAAAIANARKTLAIEAQLQGQDDTFDADSIDFFTVDEELEWVNLCCSLPPMLCKVLELSPLVQATAIAFIKRFYLFKSVIDYEIKAVMTTCIFLASKVENNRVDLSKLLARIKGMDPSYIKDLEFTIADVLQYEFWIRHPFDAALGIYLDYQSTLAPQIDISTQLLDDTWKQARVYITKSIATDATLLYMPAQVAMGCWLAAARKTGLPFETEFVGAKLMGVLEDVIALLASAAEPVGERRAKLAEKRRLCCNPELNPETKLFMVRSDERKRKEVVEEEQPQGQASRPAAAEDRKVDVKALRAMADELDKEAAPGAGAENRKRKADDGDTEQGAVKRAKTEPGTVGSSTSASASSSKVKQEPQ</sequence>
<dbReference type="CDD" id="cd20525">
    <property type="entry name" value="CYCLIN_CCNH_rpt2"/>
    <property type="match status" value="1"/>
</dbReference>
<dbReference type="InterPro" id="IPR036915">
    <property type="entry name" value="Cyclin-like_sf"/>
</dbReference>
<evidence type="ECO:0000256" key="2">
    <source>
        <dbReference type="RuleBase" id="RU000383"/>
    </source>
</evidence>
<name>A0A1Y2HR93_9FUNG</name>